<evidence type="ECO:0000313" key="2">
    <source>
        <dbReference type="EMBL" id="MCI66706.1"/>
    </source>
</evidence>
<keyword evidence="3" id="KW-1185">Reference proteome</keyword>
<dbReference type="AlphaFoldDB" id="A0A392U2R6"/>
<name>A0A392U2R6_9FABA</name>
<sequence>SSVGRKGIMPMNVDFKASHVITVRNWAIMPGIAKPRGPNRQQPQHKELDPLLRAVSTA</sequence>
<organism evidence="2 3">
    <name type="scientific">Trifolium medium</name>
    <dbReference type="NCBI Taxonomy" id="97028"/>
    <lineage>
        <taxon>Eukaryota</taxon>
        <taxon>Viridiplantae</taxon>
        <taxon>Streptophyta</taxon>
        <taxon>Embryophyta</taxon>
        <taxon>Tracheophyta</taxon>
        <taxon>Spermatophyta</taxon>
        <taxon>Magnoliopsida</taxon>
        <taxon>eudicotyledons</taxon>
        <taxon>Gunneridae</taxon>
        <taxon>Pentapetalae</taxon>
        <taxon>rosids</taxon>
        <taxon>fabids</taxon>
        <taxon>Fabales</taxon>
        <taxon>Fabaceae</taxon>
        <taxon>Papilionoideae</taxon>
        <taxon>50 kb inversion clade</taxon>
        <taxon>NPAAA clade</taxon>
        <taxon>Hologalegina</taxon>
        <taxon>IRL clade</taxon>
        <taxon>Trifolieae</taxon>
        <taxon>Trifolium</taxon>
    </lineage>
</organism>
<protein>
    <submittedName>
        <fullName evidence="2">Uncharacterized protein</fullName>
    </submittedName>
</protein>
<accession>A0A392U2R6</accession>
<dbReference type="EMBL" id="LXQA010700616">
    <property type="protein sequence ID" value="MCI66706.1"/>
    <property type="molecule type" value="Genomic_DNA"/>
</dbReference>
<evidence type="ECO:0000256" key="1">
    <source>
        <dbReference type="SAM" id="MobiDB-lite"/>
    </source>
</evidence>
<reference evidence="2 3" key="1">
    <citation type="journal article" date="2018" name="Front. Plant Sci.">
        <title>Red Clover (Trifolium pratense) and Zigzag Clover (T. medium) - A Picture of Genomic Similarities and Differences.</title>
        <authorList>
            <person name="Dluhosova J."/>
            <person name="Istvanek J."/>
            <person name="Nedelnik J."/>
            <person name="Repkova J."/>
        </authorList>
    </citation>
    <scope>NUCLEOTIDE SEQUENCE [LARGE SCALE GENOMIC DNA]</scope>
    <source>
        <strain evidence="3">cv. 10/8</strain>
        <tissue evidence="2">Leaf</tissue>
    </source>
</reference>
<evidence type="ECO:0000313" key="3">
    <source>
        <dbReference type="Proteomes" id="UP000265520"/>
    </source>
</evidence>
<proteinExistence type="predicted"/>
<dbReference type="Proteomes" id="UP000265520">
    <property type="component" value="Unassembled WGS sequence"/>
</dbReference>
<feature type="non-terminal residue" evidence="2">
    <location>
        <position position="1"/>
    </location>
</feature>
<feature type="region of interest" description="Disordered" evidence="1">
    <location>
        <begin position="32"/>
        <end position="58"/>
    </location>
</feature>
<comment type="caution">
    <text evidence="2">The sequence shown here is derived from an EMBL/GenBank/DDBJ whole genome shotgun (WGS) entry which is preliminary data.</text>
</comment>